<sequence length="413" mass="44744">MFSLASTLAFHYLCRMKTELKENGGLPAHILWTLAIVAGVSVANLYYNQPLLNVIRHELGVSEFKTNLIAMITQVGYAIGLLFIVPLGDLYQRKKIILTNFTLLIFSLIAIGAAPDIYIIWGASLITGICSMIPQIFVPIASQFSRPENKGRNVGIVISGLLTGILASRVVSGFVGEVLGWREMYFIAAGMMLLCAIAVLKILPDIQPTFRGKYGDLMKSLFSLIKDYPSLRIYSIRAGIAFGSFLAMWSCLAFKMGQAPFYADSDVIGILGLCGIAGASTASLVGKYVKKVGIRNFNFIGCGLILLAWASLYFCGNTYAGIIAGVLLIDIGMQCIQLSNQTSIFDICPSASNRVNTIFMTTYFTGGSLGTFLAGSCWQTWGWAGVAGIGTVLTLLSLLITICHKEQQHALFP</sequence>
<keyword evidence="7" id="KW-1185">Reference proteome</keyword>
<dbReference type="CDD" id="cd17324">
    <property type="entry name" value="MFS_NepI_like"/>
    <property type="match status" value="1"/>
</dbReference>
<dbReference type="Pfam" id="PF07690">
    <property type="entry name" value="MFS_1"/>
    <property type="match status" value="1"/>
</dbReference>
<feature type="transmembrane region" description="Helical" evidence="4">
    <location>
        <begin position="120"/>
        <end position="141"/>
    </location>
</feature>
<evidence type="ECO:0000256" key="4">
    <source>
        <dbReference type="SAM" id="Phobius"/>
    </source>
</evidence>
<name>A0A120A3T9_BACSE</name>
<organism evidence="6 7">
    <name type="scientific">Bacteroides stercoris</name>
    <dbReference type="NCBI Taxonomy" id="46506"/>
    <lineage>
        <taxon>Bacteria</taxon>
        <taxon>Pseudomonadati</taxon>
        <taxon>Bacteroidota</taxon>
        <taxon>Bacteroidia</taxon>
        <taxon>Bacteroidales</taxon>
        <taxon>Bacteroidaceae</taxon>
        <taxon>Bacteroides</taxon>
    </lineage>
</organism>
<feature type="transmembrane region" description="Helical" evidence="4">
    <location>
        <begin position="234"/>
        <end position="255"/>
    </location>
</feature>
<evidence type="ECO:0000256" key="1">
    <source>
        <dbReference type="ARBA" id="ARBA00022692"/>
    </source>
</evidence>
<feature type="transmembrane region" description="Helical" evidence="4">
    <location>
        <begin position="297"/>
        <end position="313"/>
    </location>
</feature>
<dbReference type="STRING" id="46506.AA415_00604"/>
<feature type="transmembrane region" description="Helical" evidence="4">
    <location>
        <begin position="267"/>
        <end position="285"/>
    </location>
</feature>
<dbReference type="Proteomes" id="UP000056419">
    <property type="component" value="Unassembled WGS sequence"/>
</dbReference>
<comment type="caution">
    <text evidence="6">The sequence shown here is derived from an EMBL/GenBank/DDBJ whole genome shotgun (WGS) entry which is preliminary data.</text>
</comment>
<reference evidence="6 7" key="1">
    <citation type="journal article" date="2016" name="BMC Genomics">
        <title>Type VI secretion systems of human gut Bacteroidales segregate into three genetic architectures, two of which are contained on mobile genetic elements.</title>
        <authorList>
            <person name="Coyne M.J."/>
            <person name="Roelofs K.G."/>
            <person name="Comstock L.E."/>
        </authorList>
    </citation>
    <scope>NUCLEOTIDE SEQUENCE [LARGE SCALE GENOMIC DNA]</scope>
    <source>
        <strain evidence="6 7">CL09T03C01</strain>
    </source>
</reference>
<dbReference type="GO" id="GO:0022857">
    <property type="term" value="F:transmembrane transporter activity"/>
    <property type="evidence" value="ECO:0007669"/>
    <property type="project" value="InterPro"/>
</dbReference>
<gene>
    <name evidence="6" type="primary">ynfM</name>
    <name evidence="6" type="ORF">AA415_00604</name>
</gene>
<dbReference type="PROSITE" id="PS50850">
    <property type="entry name" value="MFS"/>
    <property type="match status" value="1"/>
</dbReference>
<evidence type="ECO:0000259" key="5">
    <source>
        <dbReference type="PROSITE" id="PS50850"/>
    </source>
</evidence>
<keyword evidence="1 4" id="KW-0812">Transmembrane</keyword>
<evidence type="ECO:0000313" key="7">
    <source>
        <dbReference type="Proteomes" id="UP000056419"/>
    </source>
</evidence>
<keyword evidence="2 4" id="KW-1133">Transmembrane helix</keyword>
<proteinExistence type="predicted"/>
<accession>A0A120A3T9</accession>
<dbReference type="EMBL" id="LRGC01000002">
    <property type="protein sequence ID" value="KWR57148.1"/>
    <property type="molecule type" value="Genomic_DNA"/>
</dbReference>
<feature type="transmembrane region" description="Helical" evidence="4">
    <location>
        <begin position="381"/>
        <end position="403"/>
    </location>
</feature>
<feature type="transmembrane region" description="Helical" evidence="4">
    <location>
        <begin position="153"/>
        <end position="172"/>
    </location>
</feature>
<dbReference type="Gene3D" id="1.20.1250.20">
    <property type="entry name" value="MFS general substrate transporter like domains"/>
    <property type="match status" value="1"/>
</dbReference>
<dbReference type="PATRIC" id="fig|46506.5.peg.649"/>
<dbReference type="SUPFAM" id="SSF103473">
    <property type="entry name" value="MFS general substrate transporter"/>
    <property type="match status" value="1"/>
</dbReference>
<dbReference type="PANTHER" id="PTHR42910:SF1">
    <property type="entry name" value="MAJOR FACILITATOR SUPERFAMILY (MFS) PROFILE DOMAIN-CONTAINING PROTEIN"/>
    <property type="match status" value="1"/>
</dbReference>
<feature type="transmembrane region" description="Helical" evidence="4">
    <location>
        <begin position="67"/>
        <end position="85"/>
    </location>
</feature>
<feature type="transmembrane region" description="Helical" evidence="4">
    <location>
        <begin position="184"/>
        <end position="203"/>
    </location>
</feature>
<protein>
    <submittedName>
        <fullName evidence="6">Putative inner membrane transport protein, YnfM-like</fullName>
    </submittedName>
</protein>
<evidence type="ECO:0000313" key="6">
    <source>
        <dbReference type="EMBL" id="KWR57148.1"/>
    </source>
</evidence>
<evidence type="ECO:0000256" key="3">
    <source>
        <dbReference type="ARBA" id="ARBA00023136"/>
    </source>
</evidence>
<feature type="transmembrane region" description="Helical" evidence="4">
    <location>
        <begin position="26"/>
        <end position="47"/>
    </location>
</feature>
<keyword evidence="3 4" id="KW-0472">Membrane</keyword>
<dbReference type="InterPro" id="IPR011701">
    <property type="entry name" value="MFS"/>
</dbReference>
<dbReference type="PANTHER" id="PTHR42910">
    <property type="entry name" value="TRANSPORTER SCO4007-RELATED"/>
    <property type="match status" value="1"/>
</dbReference>
<feature type="transmembrane region" description="Helical" evidence="4">
    <location>
        <begin position="97"/>
        <end position="114"/>
    </location>
</feature>
<dbReference type="AlphaFoldDB" id="A0A120A3T9"/>
<dbReference type="InterPro" id="IPR036259">
    <property type="entry name" value="MFS_trans_sf"/>
</dbReference>
<dbReference type="InterPro" id="IPR020846">
    <property type="entry name" value="MFS_dom"/>
</dbReference>
<feature type="domain" description="Major facilitator superfamily (MFS) profile" evidence="5">
    <location>
        <begin position="27"/>
        <end position="409"/>
    </location>
</feature>
<evidence type="ECO:0000256" key="2">
    <source>
        <dbReference type="ARBA" id="ARBA00022989"/>
    </source>
</evidence>